<organism evidence="1 2">
    <name type="scientific">Bifidobacterium asteroides</name>
    <dbReference type="NCBI Taxonomy" id="1684"/>
    <lineage>
        <taxon>Bacteria</taxon>
        <taxon>Bacillati</taxon>
        <taxon>Actinomycetota</taxon>
        <taxon>Actinomycetes</taxon>
        <taxon>Bifidobacteriales</taxon>
        <taxon>Bifidobacteriaceae</taxon>
        <taxon>Bifidobacterium</taxon>
    </lineage>
</organism>
<gene>
    <name evidence="1" type="ORF">J1F30_10185</name>
</gene>
<sequence length="81" mass="9578">MTRAIDQIKTNTQLFLDELWKRSDKGKEVVDIDIGKLDKVNRDYKYIVKAYLLYLQKIGCINYDYFGSRCLVAVKRKEVVQ</sequence>
<protein>
    <submittedName>
        <fullName evidence="1">Uncharacterized protein</fullName>
    </submittedName>
</protein>
<reference evidence="1" key="1">
    <citation type="submission" date="2021-03" db="EMBL/GenBank/DDBJ databases">
        <title>Genome sequence of Bifidobacterium asteroides strain wkB204 isolated from a honey bee gut.</title>
        <authorList>
            <person name="Motta E.V.S."/>
            <person name="Kwong W.K."/>
            <person name="Moran N.A."/>
        </authorList>
    </citation>
    <scope>NUCLEOTIDE SEQUENCE</scope>
    <source>
        <strain evidence="1">WkB204</strain>
    </source>
</reference>
<proteinExistence type="predicted"/>
<dbReference type="Proteomes" id="UP000664299">
    <property type="component" value="Unassembled WGS sequence"/>
</dbReference>
<name>A0ABS3IWG1_9BIFI</name>
<comment type="caution">
    <text evidence="1">The sequence shown here is derived from an EMBL/GenBank/DDBJ whole genome shotgun (WGS) entry which is preliminary data.</text>
</comment>
<evidence type="ECO:0000313" key="1">
    <source>
        <dbReference type="EMBL" id="MBO0624706.1"/>
    </source>
</evidence>
<evidence type="ECO:0000313" key="2">
    <source>
        <dbReference type="Proteomes" id="UP000664299"/>
    </source>
</evidence>
<accession>A0ABS3IWG1</accession>
<dbReference type="EMBL" id="JAFMNU010000236">
    <property type="protein sequence ID" value="MBO0624706.1"/>
    <property type="molecule type" value="Genomic_DNA"/>
</dbReference>
<keyword evidence="2" id="KW-1185">Reference proteome</keyword>